<dbReference type="GO" id="GO:0017108">
    <property type="term" value="F:5'-flap endonuclease activity"/>
    <property type="evidence" value="ECO:0007669"/>
    <property type="project" value="InterPro"/>
</dbReference>
<reference evidence="5 6" key="1">
    <citation type="submission" date="2017-03" db="EMBL/GenBank/DDBJ databases">
        <title>Draft genime sequence of the acidophilic sulfur-oxidizing bacterium Acidithiobacillus sp. SH, isolated from seawater.</title>
        <authorList>
            <person name="Sharmin S."/>
            <person name="Tokuhisa M."/>
            <person name="Kanao T."/>
            <person name="Kamimura K."/>
        </authorList>
    </citation>
    <scope>NUCLEOTIDE SEQUENCE [LARGE SCALE GENOMIC DNA]</scope>
    <source>
        <strain evidence="5 6">SH</strain>
    </source>
</reference>
<evidence type="ECO:0000313" key="6">
    <source>
        <dbReference type="Proteomes" id="UP000234329"/>
    </source>
</evidence>
<evidence type="ECO:0000256" key="1">
    <source>
        <dbReference type="ARBA" id="ARBA00022722"/>
    </source>
</evidence>
<evidence type="ECO:0000313" key="5">
    <source>
        <dbReference type="EMBL" id="PKY09812.1"/>
    </source>
</evidence>
<dbReference type="GO" id="GO:0033567">
    <property type="term" value="P:DNA replication, Okazaki fragment processing"/>
    <property type="evidence" value="ECO:0007669"/>
    <property type="project" value="InterPro"/>
</dbReference>
<dbReference type="SMART" id="SM00475">
    <property type="entry name" value="53EXOc"/>
    <property type="match status" value="1"/>
</dbReference>
<dbReference type="InterPro" id="IPR020045">
    <property type="entry name" value="DNA_polI_H3TH"/>
</dbReference>
<comment type="caution">
    <text evidence="5">The sequence shown here is derived from an EMBL/GenBank/DDBJ whole genome shotgun (WGS) entry which is preliminary data.</text>
</comment>
<feature type="domain" description="5'-3' exonuclease" evidence="4">
    <location>
        <begin position="5"/>
        <end position="280"/>
    </location>
</feature>
<dbReference type="GO" id="GO:0003677">
    <property type="term" value="F:DNA binding"/>
    <property type="evidence" value="ECO:0007669"/>
    <property type="project" value="UniProtKB-KW"/>
</dbReference>
<dbReference type="SMART" id="SM00279">
    <property type="entry name" value="HhH2"/>
    <property type="match status" value="1"/>
</dbReference>
<dbReference type="InterPro" id="IPR029060">
    <property type="entry name" value="PIN-like_dom_sf"/>
</dbReference>
<evidence type="ECO:0000259" key="4">
    <source>
        <dbReference type="SMART" id="SM00475"/>
    </source>
</evidence>
<sequence>MQDTSHLLLIDGNNIGYAAMYQPALSRLAYKGMATGGILGLSQSVMRISALFPKAVPIVLWDGHAQWRKDLFPEYKANRKDTPEKIEIAEKWRIQAPHAQTLLLQMGVPQVRAADAEADDLAYRICLGPGAEAFTDDAPQRITLVSNDKDWLQALSETTDWLSPITNKRASLADLSSGESATVDDGPFRDTDDFILAKAIAGDKSDNIDGVPGVGSKTAAKLLARHGDLERLEAAVISGAAKDTKSREIAKNMALIERNRHLMDWRRAPAPQEVGLICESFYATDCNDLCKHLGLENLAKRLSESGDWSRRVLQWPLSAGLDHVEQALWR</sequence>
<dbReference type="FunCoup" id="A0A2I1DIV7">
    <property type="interactions" value="132"/>
</dbReference>
<organism evidence="5 6">
    <name type="scientific">Acidithiobacillus marinus</name>
    <dbReference type="NCBI Taxonomy" id="187490"/>
    <lineage>
        <taxon>Bacteria</taxon>
        <taxon>Pseudomonadati</taxon>
        <taxon>Pseudomonadota</taxon>
        <taxon>Acidithiobacillia</taxon>
        <taxon>Acidithiobacillales</taxon>
        <taxon>Acidithiobacillaceae</taxon>
        <taxon>Acidithiobacillus</taxon>
    </lineage>
</organism>
<keyword evidence="3" id="KW-0238">DNA-binding</keyword>
<dbReference type="PANTHER" id="PTHR42646:SF4">
    <property type="entry name" value="5'-3' EXONUCLEASE FAMILY PROTEIN"/>
    <property type="match status" value="1"/>
</dbReference>
<dbReference type="RefSeq" id="WP_101538744.1">
    <property type="nucleotide sequence ID" value="NZ_MXAV01000049.1"/>
</dbReference>
<dbReference type="InterPro" id="IPR008918">
    <property type="entry name" value="HhH2"/>
</dbReference>
<evidence type="ECO:0000256" key="2">
    <source>
        <dbReference type="ARBA" id="ARBA00022801"/>
    </source>
</evidence>
<dbReference type="InterPro" id="IPR020046">
    <property type="entry name" value="5-3_exonucl_a-hlix_arch_N"/>
</dbReference>
<keyword evidence="2" id="KW-0378">Hydrolase</keyword>
<dbReference type="InParanoid" id="A0A2I1DIV7"/>
<gene>
    <name evidence="5" type="ORF">B1757_13065</name>
</gene>
<dbReference type="OrthoDB" id="8070997at2"/>
<dbReference type="InterPro" id="IPR036279">
    <property type="entry name" value="5-3_exonuclease_C_sf"/>
</dbReference>
<dbReference type="Gene3D" id="3.40.50.1010">
    <property type="entry name" value="5'-nuclease"/>
    <property type="match status" value="1"/>
</dbReference>
<keyword evidence="6" id="KW-1185">Reference proteome</keyword>
<dbReference type="InterPro" id="IPR038969">
    <property type="entry name" value="FEN"/>
</dbReference>
<dbReference type="Pfam" id="PF01367">
    <property type="entry name" value="5_3_exonuc"/>
    <property type="match status" value="1"/>
</dbReference>
<proteinExistence type="predicted"/>
<keyword evidence="1" id="KW-0540">Nuclease</keyword>
<dbReference type="Proteomes" id="UP000234329">
    <property type="component" value="Unassembled WGS sequence"/>
</dbReference>
<dbReference type="GO" id="GO:0008409">
    <property type="term" value="F:5'-3' exonuclease activity"/>
    <property type="evidence" value="ECO:0007669"/>
    <property type="project" value="InterPro"/>
</dbReference>
<name>A0A2I1DIV7_9PROT</name>
<evidence type="ECO:0000256" key="3">
    <source>
        <dbReference type="ARBA" id="ARBA00023125"/>
    </source>
</evidence>
<dbReference type="SUPFAM" id="SSF88723">
    <property type="entry name" value="PIN domain-like"/>
    <property type="match status" value="1"/>
</dbReference>
<dbReference type="Gene3D" id="1.10.150.20">
    <property type="entry name" value="5' to 3' exonuclease, C-terminal subdomain"/>
    <property type="match status" value="1"/>
</dbReference>
<dbReference type="Pfam" id="PF02739">
    <property type="entry name" value="5_3_exonuc_N"/>
    <property type="match status" value="1"/>
</dbReference>
<protein>
    <submittedName>
        <fullName evidence="5">DNA polymerase I</fullName>
    </submittedName>
</protein>
<dbReference type="CDD" id="cd09860">
    <property type="entry name" value="PIN_T4-like"/>
    <property type="match status" value="1"/>
</dbReference>
<dbReference type="EMBL" id="MXAV01000049">
    <property type="protein sequence ID" value="PKY09812.1"/>
    <property type="molecule type" value="Genomic_DNA"/>
</dbReference>
<dbReference type="SUPFAM" id="SSF47807">
    <property type="entry name" value="5' to 3' exonuclease, C-terminal subdomain"/>
    <property type="match status" value="1"/>
</dbReference>
<dbReference type="AlphaFoldDB" id="A0A2I1DIV7"/>
<dbReference type="PANTHER" id="PTHR42646">
    <property type="entry name" value="FLAP ENDONUCLEASE XNI"/>
    <property type="match status" value="1"/>
</dbReference>
<dbReference type="InterPro" id="IPR002421">
    <property type="entry name" value="5-3_exonuclease"/>
</dbReference>
<accession>A0A2I1DIV7</accession>
<dbReference type="CDD" id="cd09898">
    <property type="entry name" value="H3TH_53EXO"/>
    <property type="match status" value="1"/>
</dbReference>